<name>A0A067MZY3_BOTB1</name>
<feature type="compositionally biased region" description="Pro residues" evidence="2">
    <location>
        <begin position="1"/>
        <end position="17"/>
    </location>
</feature>
<proteinExistence type="inferred from homology"/>
<accession>A0A067MZY3</accession>
<dbReference type="InParanoid" id="A0A067MZY3"/>
<organism evidence="4 5">
    <name type="scientific">Botryobasidium botryosum (strain FD-172 SS1)</name>
    <dbReference type="NCBI Taxonomy" id="930990"/>
    <lineage>
        <taxon>Eukaryota</taxon>
        <taxon>Fungi</taxon>
        <taxon>Dikarya</taxon>
        <taxon>Basidiomycota</taxon>
        <taxon>Agaricomycotina</taxon>
        <taxon>Agaricomycetes</taxon>
        <taxon>Cantharellales</taxon>
        <taxon>Botryobasidiaceae</taxon>
        <taxon>Botryobasidium</taxon>
    </lineage>
</organism>
<dbReference type="Pfam" id="PF08593">
    <property type="entry name" value="Mug135_C"/>
    <property type="match status" value="1"/>
</dbReference>
<reference evidence="5" key="1">
    <citation type="journal article" date="2014" name="Proc. Natl. Acad. Sci. U.S.A.">
        <title>Extensive sampling of basidiomycete genomes demonstrates inadequacy of the white-rot/brown-rot paradigm for wood decay fungi.</title>
        <authorList>
            <person name="Riley R."/>
            <person name="Salamov A.A."/>
            <person name="Brown D.W."/>
            <person name="Nagy L.G."/>
            <person name="Floudas D."/>
            <person name="Held B.W."/>
            <person name="Levasseur A."/>
            <person name="Lombard V."/>
            <person name="Morin E."/>
            <person name="Otillar R."/>
            <person name="Lindquist E.A."/>
            <person name="Sun H."/>
            <person name="LaButti K.M."/>
            <person name="Schmutz J."/>
            <person name="Jabbour D."/>
            <person name="Luo H."/>
            <person name="Baker S.E."/>
            <person name="Pisabarro A.G."/>
            <person name="Walton J.D."/>
            <person name="Blanchette R.A."/>
            <person name="Henrissat B."/>
            <person name="Martin F."/>
            <person name="Cullen D."/>
            <person name="Hibbett D.S."/>
            <person name="Grigoriev I.V."/>
        </authorList>
    </citation>
    <scope>NUCLEOTIDE SEQUENCE [LARGE SCALE GENOMIC DNA]</scope>
    <source>
        <strain evidence="5">FD-172 SS1</strain>
    </source>
</reference>
<evidence type="ECO:0000259" key="3">
    <source>
        <dbReference type="Pfam" id="PF08593"/>
    </source>
</evidence>
<dbReference type="Proteomes" id="UP000027195">
    <property type="component" value="Unassembled WGS sequence"/>
</dbReference>
<evidence type="ECO:0000313" key="4">
    <source>
        <dbReference type="EMBL" id="KDQ21179.1"/>
    </source>
</evidence>
<sequence length="176" mass="19486">MEPPPNDAAVPLPPLDPHQPLRNISNARNYVQRLRASKFILSPQVSTELSSNANDEEIERAKIYKASLVQQQIPQDVAPAWAVALQESFRELRNVCTVTAYKYEIIPLPNGDNPTHAPHNLPPLRSLQAIEDLVPQDLDAYLMAYEIPAQDNTTLEARRARLAMAIGSSTGLDADV</sequence>
<comment type="similarity">
    <text evidence="1">Belongs to the UPF0612 family.</text>
</comment>
<dbReference type="AlphaFoldDB" id="A0A067MZY3"/>
<keyword evidence="5" id="KW-1185">Reference proteome</keyword>
<protein>
    <recommendedName>
        <fullName evidence="3">Mug135-like C-terminal domain-containing protein</fullName>
    </recommendedName>
</protein>
<evidence type="ECO:0000256" key="2">
    <source>
        <dbReference type="SAM" id="MobiDB-lite"/>
    </source>
</evidence>
<dbReference type="OrthoDB" id="3230244at2759"/>
<feature type="domain" description="Mug135-like C-terminal" evidence="3">
    <location>
        <begin position="101"/>
        <end position="168"/>
    </location>
</feature>
<feature type="region of interest" description="Disordered" evidence="2">
    <location>
        <begin position="1"/>
        <end position="21"/>
    </location>
</feature>
<evidence type="ECO:0000256" key="1">
    <source>
        <dbReference type="ARBA" id="ARBA00005788"/>
    </source>
</evidence>
<dbReference type="HOGENOM" id="CLU_1524897_0_0_1"/>
<evidence type="ECO:0000313" key="5">
    <source>
        <dbReference type="Proteomes" id="UP000027195"/>
    </source>
</evidence>
<dbReference type="InterPro" id="IPR013902">
    <property type="entry name" value="Mug135-like_C"/>
</dbReference>
<gene>
    <name evidence="4" type="ORF">BOTBODRAFT_168508</name>
</gene>
<dbReference type="EMBL" id="KL198016">
    <property type="protein sequence ID" value="KDQ21179.1"/>
    <property type="molecule type" value="Genomic_DNA"/>
</dbReference>